<name>A0ABU6WRV9_9FABA</name>
<dbReference type="SUPFAM" id="SSF81383">
    <property type="entry name" value="F-box domain"/>
    <property type="match status" value="1"/>
</dbReference>
<protein>
    <recommendedName>
        <fullName evidence="1">F-box domain-containing protein</fullName>
    </recommendedName>
</protein>
<dbReference type="Gene3D" id="1.20.1280.50">
    <property type="match status" value="1"/>
</dbReference>
<dbReference type="InterPro" id="IPR053781">
    <property type="entry name" value="F-box_AtFBL13-like"/>
</dbReference>
<dbReference type="Proteomes" id="UP001341840">
    <property type="component" value="Unassembled WGS sequence"/>
</dbReference>
<dbReference type="PANTHER" id="PTHR31900:SF34">
    <property type="entry name" value="EMB|CAB62440.1-RELATED"/>
    <property type="match status" value="1"/>
</dbReference>
<dbReference type="SMART" id="SM00579">
    <property type="entry name" value="FBD"/>
    <property type="match status" value="1"/>
</dbReference>
<dbReference type="InterPro" id="IPR036047">
    <property type="entry name" value="F-box-like_dom_sf"/>
</dbReference>
<dbReference type="InterPro" id="IPR050232">
    <property type="entry name" value="FBL13/AtMIF1-like"/>
</dbReference>
<reference evidence="2 3" key="1">
    <citation type="journal article" date="2023" name="Plants (Basel)">
        <title>Bridging the Gap: Combining Genomics and Transcriptomics Approaches to Understand Stylosanthes scabra, an Orphan Legume from the Brazilian Caatinga.</title>
        <authorList>
            <person name="Ferreira-Neto J.R.C."/>
            <person name="da Silva M.D."/>
            <person name="Binneck E."/>
            <person name="de Melo N.F."/>
            <person name="da Silva R.H."/>
            <person name="de Melo A.L.T.M."/>
            <person name="Pandolfi V."/>
            <person name="Bustamante F.O."/>
            <person name="Brasileiro-Vidal A.C."/>
            <person name="Benko-Iseppon A.M."/>
        </authorList>
    </citation>
    <scope>NUCLEOTIDE SEQUENCE [LARGE SCALE GENOMIC DNA]</scope>
    <source>
        <tissue evidence="2">Leaves</tissue>
    </source>
</reference>
<feature type="domain" description="F-box" evidence="1">
    <location>
        <begin position="59"/>
        <end position="113"/>
    </location>
</feature>
<comment type="caution">
    <text evidence="2">The sequence shown here is derived from an EMBL/GenBank/DDBJ whole genome shotgun (WGS) entry which is preliminary data.</text>
</comment>
<dbReference type="InterPro" id="IPR001810">
    <property type="entry name" value="F-box_dom"/>
</dbReference>
<dbReference type="EMBL" id="JASCZI010182794">
    <property type="protein sequence ID" value="MED6188625.1"/>
    <property type="molecule type" value="Genomic_DNA"/>
</dbReference>
<dbReference type="InterPro" id="IPR006566">
    <property type="entry name" value="FBD"/>
</dbReference>
<dbReference type="InterPro" id="IPR055411">
    <property type="entry name" value="LRR_FXL15/At3g58940/PEG3-like"/>
</dbReference>
<gene>
    <name evidence="2" type="ORF">PIB30_087626</name>
</gene>
<dbReference type="InterPro" id="IPR032675">
    <property type="entry name" value="LRR_dom_sf"/>
</dbReference>
<dbReference type="CDD" id="cd22160">
    <property type="entry name" value="F-box_AtFBL13-like"/>
    <property type="match status" value="1"/>
</dbReference>
<proteinExistence type="predicted"/>
<dbReference type="SUPFAM" id="SSF52058">
    <property type="entry name" value="L domain-like"/>
    <property type="match status" value="1"/>
</dbReference>
<dbReference type="Pfam" id="PF08387">
    <property type="entry name" value="FBD"/>
    <property type="match status" value="1"/>
</dbReference>
<dbReference type="PANTHER" id="PTHR31900">
    <property type="entry name" value="F-BOX/RNI SUPERFAMILY PROTEIN-RELATED"/>
    <property type="match status" value="1"/>
</dbReference>
<accession>A0ABU6WRV9</accession>
<dbReference type="SMART" id="SM00256">
    <property type="entry name" value="FBOX"/>
    <property type="match status" value="1"/>
</dbReference>
<evidence type="ECO:0000259" key="1">
    <source>
        <dbReference type="PROSITE" id="PS50181"/>
    </source>
</evidence>
<dbReference type="Pfam" id="PF00646">
    <property type="entry name" value="F-box"/>
    <property type="match status" value="1"/>
</dbReference>
<dbReference type="Gene3D" id="3.80.10.10">
    <property type="entry name" value="Ribonuclease Inhibitor"/>
    <property type="match status" value="1"/>
</dbReference>
<sequence length="505" mass="57389">MHRQPRRFPEVSPFRFDPTRPKKPAALVLALTTPGAMAVNGAGQSIAGTAPSLENKNKMDRISCLPDSILCDILSCLPTKQAVSTSILSRRWRHVWKDLQVFDMDEEQCWKYYDDDEQQHWKYCDDEEQQARFDSFVNAILAQRNADSYPIQKFRLNCGVVSQEPISTWLDAVSGPHLQELYLDIRIYNPAMGAITFPQGVFTCPSLKSLVLKGDININFFDVDVDLPSLKNLKLHCHFANPQELLSGCPALENLELNLQDRCLHLPEIRMPRTLKSLTFVDYSSLCKGIRLREIYTPSLEYLNLSIENLFVDMAIEVSVMNFPNMVEAHLSIVGCAENVGWVVLLLHALSETKLLALKDLATQCIFRAPGFEFPAFHRLLNLELDLPPFNKSFLLNLLHNCHVLDRLVVNICTFCCMESEYNGPTPPTMVPNCVTSHLNSFEYTGYRDTEDDCEFIAYLLQNGLVLKTVTIHFKYKLDQATKDYAVRKLSAIPRGSAICQLIFI</sequence>
<organism evidence="2 3">
    <name type="scientific">Stylosanthes scabra</name>
    <dbReference type="NCBI Taxonomy" id="79078"/>
    <lineage>
        <taxon>Eukaryota</taxon>
        <taxon>Viridiplantae</taxon>
        <taxon>Streptophyta</taxon>
        <taxon>Embryophyta</taxon>
        <taxon>Tracheophyta</taxon>
        <taxon>Spermatophyta</taxon>
        <taxon>Magnoliopsida</taxon>
        <taxon>eudicotyledons</taxon>
        <taxon>Gunneridae</taxon>
        <taxon>Pentapetalae</taxon>
        <taxon>rosids</taxon>
        <taxon>fabids</taxon>
        <taxon>Fabales</taxon>
        <taxon>Fabaceae</taxon>
        <taxon>Papilionoideae</taxon>
        <taxon>50 kb inversion clade</taxon>
        <taxon>dalbergioids sensu lato</taxon>
        <taxon>Dalbergieae</taxon>
        <taxon>Pterocarpus clade</taxon>
        <taxon>Stylosanthes</taxon>
    </lineage>
</organism>
<evidence type="ECO:0000313" key="3">
    <source>
        <dbReference type="Proteomes" id="UP001341840"/>
    </source>
</evidence>
<keyword evidence="3" id="KW-1185">Reference proteome</keyword>
<dbReference type="PROSITE" id="PS50181">
    <property type="entry name" value="FBOX"/>
    <property type="match status" value="1"/>
</dbReference>
<evidence type="ECO:0000313" key="2">
    <source>
        <dbReference type="EMBL" id="MED6188625.1"/>
    </source>
</evidence>
<dbReference type="Pfam" id="PF24758">
    <property type="entry name" value="LRR_At5g56370"/>
    <property type="match status" value="1"/>
</dbReference>